<protein>
    <recommendedName>
        <fullName evidence="3">Transposase</fullName>
    </recommendedName>
</protein>
<comment type="caution">
    <text evidence="1">The sequence shown here is derived from an EMBL/GenBank/DDBJ whole genome shotgun (WGS) entry which is preliminary data.</text>
</comment>
<gene>
    <name evidence="1" type="ORF">ACFSCZ_11510</name>
</gene>
<dbReference type="RefSeq" id="WP_380774080.1">
    <property type="nucleotide sequence ID" value="NZ_JBHUEO010000031.1"/>
</dbReference>
<name>A0ABW4KIM8_9BACI</name>
<evidence type="ECO:0000313" key="2">
    <source>
        <dbReference type="Proteomes" id="UP001597301"/>
    </source>
</evidence>
<sequence length="61" mass="7046">MELMTSWEKKGWKEGISEGKREGIKKGLQKAAKSMQEKGVDEEFIFEVTGLSREELEEIKK</sequence>
<dbReference type="Proteomes" id="UP001597301">
    <property type="component" value="Unassembled WGS sequence"/>
</dbReference>
<keyword evidence="2" id="KW-1185">Reference proteome</keyword>
<organism evidence="1 2">
    <name type="scientific">Siminovitchia sediminis</name>
    <dbReference type="NCBI Taxonomy" id="1274353"/>
    <lineage>
        <taxon>Bacteria</taxon>
        <taxon>Bacillati</taxon>
        <taxon>Bacillota</taxon>
        <taxon>Bacilli</taxon>
        <taxon>Bacillales</taxon>
        <taxon>Bacillaceae</taxon>
        <taxon>Siminovitchia</taxon>
    </lineage>
</organism>
<evidence type="ECO:0000313" key="1">
    <source>
        <dbReference type="EMBL" id="MFD1707358.1"/>
    </source>
</evidence>
<reference evidence="2" key="1">
    <citation type="journal article" date="2019" name="Int. J. Syst. Evol. Microbiol.">
        <title>The Global Catalogue of Microorganisms (GCM) 10K type strain sequencing project: providing services to taxonomists for standard genome sequencing and annotation.</title>
        <authorList>
            <consortium name="The Broad Institute Genomics Platform"/>
            <consortium name="The Broad Institute Genome Sequencing Center for Infectious Disease"/>
            <person name="Wu L."/>
            <person name="Ma J."/>
        </authorList>
    </citation>
    <scope>NUCLEOTIDE SEQUENCE [LARGE SCALE GENOMIC DNA]</scope>
    <source>
        <strain evidence="2">CGMCC 1.12295</strain>
    </source>
</reference>
<proteinExistence type="predicted"/>
<evidence type="ECO:0008006" key="3">
    <source>
        <dbReference type="Google" id="ProtNLM"/>
    </source>
</evidence>
<accession>A0ABW4KIM8</accession>
<dbReference type="EMBL" id="JBHUEO010000031">
    <property type="protein sequence ID" value="MFD1707358.1"/>
    <property type="molecule type" value="Genomic_DNA"/>
</dbReference>